<dbReference type="Proteomes" id="UP000014760">
    <property type="component" value="Unassembled WGS sequence"/>
</dbReference>
<evidence type="ECO:0000256" key="2">
    <source>
        <dbReference type="ARBA" id="ARBA00009316"/>
    </source>
</evidence>
<dbReference type="PANTHER" id="PTHR23162:SF10">
    <property type="entry name" value="FI13205P"/>
    <property type="match status" value="1"/>
</dbReference>
<evidence type="ECO:0000256" key="3">
    <source>
        <dbReference type="ARBA" id="ARBA00022490"/>
    </source>
</evidence>
<feature type="non-terminal residue" evidence="8">
    <location>
        <position position="606"/>
    </location>
</feature>
<sequence>PVHVHVDDHVPVHVHVKKPKKPQSSLTMQVLPCLLESSPGPHGARSSSSSGRWIPPPGKSTKGVKYTWQGPSHRLEIANPSSDAAMRMSDLETDEEDQVAQRMRSYERKIDGLMSQVGSLRNEVDLQRTLREVEHRDDLLENSRRALEDQEEHLYDIENELAVTESENKKLRKSVNFLRTSAEYSLSDKDRIEQERDCLMKKLVEVEMDGQAAVKQTVALRDSIRRLKEEKRMTSSDVAMLAEQKDLLSQRIRDFEVANRSLRRMLRDRHEQEAATLHLGEQREVLLKKLTETEEDNQALRSELMARDRMVAELRLSIDAQREENINVSGLQSSLEKTRGHLQKQLRTKDADCNRMAVQIRSLESELAQDRIEIDHLRELLSGAKDKADRDKEALKKATSRVQKQRATKSEDAVGHLNAQLLEREAIIAELRSELDGIQSHCDKTGKEKAQALAEASALQIRVSELENILERLEDDSKADVDSATRQLYEKSGEVSSLRIENQQLKTSLAAIEERLTQADSEMSQLRGNLHQYEALVDEYRSQMNRSRKEADESIIQLEDQKQETQRVKSESERELEKVKTRLQARLTELEPIPELLKTTEMRLHE</sequence>
<evidence type="ECO:0000256" key="6">
    <source>
        <dbReference type="SAM" id="Coils"/>
    </source>
</evidence>
<gene>
    <name evidence="8" type="ORF">CAPTEDRAFT_72575</name>
</gene>
<dbReference type="HOGENOM" id="CLU_018326_0_0_1"/>
<feature type="non-terminal residue" evidence="8">
    <location>
        <position position="1"/>
    </location>
</feature>
<dbReference type="STRING" id="283909.R7TMP5"/>
<dbReference type="GO" id="GO:1902017">
    <property type="term" value="P:regulation of cilium assembly"/>
    <property type="evidence" value="ECO:0007669"/>
    <property type="project" value="TreeGrafter"/>
</dbReference>
<dbReference type="EnsemblMetazoa" id="CapteT72575">
    <property type="protein sequence ID" value="CapteP72575"/>
    <property type="gene ID" value="CapteG72575"/>
</dbReference>
<evidence type="ECO:0000256" key="7">
    <source>
        <dbReference type="SAM" id="MobiDB-lite"/>
    </source>
</evidence>
<dbReference type="AlphaFoldDB" id="R7TMP5"/>
<feature type="region of interest" description="Disordered" evidence="7">
    <location>
        <begin position="37"/>
        <end position="64"/>
    </location>
</feature>
<dbReference type="OMA" id="QKARCER"/>
<organism evidence="8">
    <name type="scientific">Capitella teleta</name>
    <name type="common">Polychaete worm</name>
    <dbReference type="NCBI Taxonomy" id="283909"/>
    <lineage>
        <taxon>Eukaryota</taxon>
        <taxon>Metazoa</taxon>
        <taxon>Spiralia</taxon>
        <taxon>Lophotrochozoa</taxon>
        <taxon>Annelida</taxon>
        <taxon>Polychaeta</taxon>
        <taxon>Sedentaria</taxon>
        <taxon>Scolecida</taxon>
        <taxon>Capitellidae</taxon>
        <taxon>Capitella</taxon>
    </lineage>
</organism>
<evidence type="ECO:0000256" key="4">
    <source>
        <dbReference type="ARBA" id="ARBA00023054"/>
    </source>
</evidence>
<feature type="coiled-coil region" evidence="6">
    <location>
        <begin position="103"/>
        <end position="244"/>
    </location>
</feature>
<dbReference type="PANTHER" id="PTHR23162">
    <property type="entry name" value="OUTER DENSE FIBER OF SPERM TAILS 2"/>
    <property type="match status" value="1"/>
</dbReference>
<name>R7TMP5_CAPTE</name>
<feature type="region of interest" description="Disordered" evidence="7">
    <location>
        <begin position="546"/>
        <end position="577"/>
    </location>
</feature>
<keyword evidence="10" id="KW-1185">Reference proteome</keyword>
<feature type="coiled-coil region" evidence="6">
    <location>
        <begin position="360"/>
        <end position="405"/>
    </location>
</feature>
<comment type="similarity">
    <text evidence="2">Belongs to the ODF2 family.</text>
</comment>
<dbReference type="OrthoDB" id="413404at2759"/>
<proteinExistence type="inferred from homology"/>
<dbReference type="Gene3D" id="1.10.287.2610">
    <property type="match status" value="1"/>
</dbReference>
<dbReference type="InterPro" id="IPR026099">
    <property type="entry name" value="Odf2-rel"/>
</dbReference>
<feature type="compositionally biased region" description="Basic and acidic residues" evidence="7">
    <location>
        <begin position="559"/>
        <end position="577"/>
    </location>
</feature>
<keyword evidence="4 6" id="KW-0175">Coiled coil</keyword>
<keyword evidence="3" id="KW-0963">Cytoplasm</keyword>
<comment type="subcellular location">
    <subcellularLocation>
        <location evidence="1">Cytoplasm</location>
        <location evidence="1">Cytoskeleton</location>
        <location evidence="1">Microtubule organizing center</location>
        <location evidence="1">Centrosome</location>
    </subcellularLocation>
</comment>
<evidence type="ECO:0000256" key="1">
    <source>
        <dbReference type="ARBA" id="ARBA00004300"/>
    </source>
</evidence>
<accession>R7TMP5</accession>
<reference evidence="9" key="3">
    <citation type="submission" date="2015-06" db="UniProtKB">
        <authorList>
            <consortium name="EnsemblMetazoa"/>
        </authorList>
    </citation>
    <scope>IDENTIFICATION</scope>
</reference>
<evidence type="ECO:0000256" key="5">
    <source>
        <dbReference type="ARBA" id="ARBA00023212"/>
    </source>
</evidence>
<evidence type="ECO:0000313" key="9">
    <source>
        <dbReference type="EnsemblMetazoa" id="CapteP72575"/>
    </source>
</evidence>
<reference evidence="10" key="1">
    <citation type="submission" date="2012-12" db="EMBL/GenBank/DDBJ databases">
        <authorList>
            <person name="Hellsten U."/>
            <person name="Grimwood J."/>
            <person name="Chapman J.A."/>
            <person name="Shapiro H."/>
            <person name="Aerts A."/>
            <person name="Otillar R.P."/>
            <person name="Terry A.Y."/>
            <person name="Boore J.L."/>
            <person name="Simakov O."/>
            <person name="Marletaz F."/>
            <person name="Cho S.-J."/>
            <person name="Edsinger-Gonzales E."/>
            <person name="Havlak P."/>
            <person name="Kuo D.-H."/>
            <person name="Larsson T."/>
            <person name="Lv J."/>
            <person name="Arendt D."/>
            <person name="Savage R."/>
            <person name="Osoegawa K."/>
            <person name="de Jong P."/>
            <person name="Lindberg D.R."/>
            <person name="Seaver E.C."/>
            <person name="Weisblat D.A."/>
            <person name="Putnam N.H."/>
            <person name="Grigoriev I.V."/>
            <person name="Rokhsar D.S."/>
        </authorList>
    </citation>
    <scope>NUCLEOTIDE SEQUENCE</scope>
    <source>
        <strain evidence="10">I ESC-2004</strain>
    </source>
</reference>
<keyword evidence="5" id="KW-0206">Cytoskeleton</keyword>
<evidence type="ECO:0000313" key="10">
    <source>
        <dbReference type="Proteomes" id="UP000014760"/>
    </source>
</evidence>
<dbReference type="EMBL" id="AMQN01002833">
    <property type="status" value="NOT_ANNOTATED_CDS"/>
    <property type="molecule type" value="Genomic_DNA"/>
</dbReference>
<dbReference type="EMBL" id="KB310159">
    <property type="protein sequence ID" value="ELT92350.1"/>
    <property type="molecule type" value="Genomic_DNA"/>
</dbReference>
<evidence type="ECO:0000313" key="8">
    <source>
        <dbReference type="EMBL" id="ELT92350.1"/>
    </source>
</evidence>
<reference evidence="8 10" key="2">
    <citation type="journal article" date="2013" name="Nature">
        <title>Insights into bilaterian evolution from three spiralian genomes.</title>
        <authorList>
            <person name="Simakov O."/>
            <person name="Marletaz F."/>
            <person name="Cho S.J."/>
            <person name="Edsinger-Gonzales E."/>
            <person name="Havlak P."/>
            <person name="Hellsten U."/>
            <person name="Kuo D.H."/>
            <person name="Larsson T."/>
            <person name="Lv J."/>
            <person name="Arendt D."/>
            <person name="Savage R."/>
            <person name="Osoegawa K."/>
            <person name="de Jong P."/>
            <person name="Grimwood J."/>
            <person name="Chapman J.A."/>
            <person name="Shapiro H."/>
            <person name="Aerts A."/>
            <person name="Otillar R.P."/>
            <person name="Terry A.Y."/>
            <person name="Boore J.L."/>
            <person name="Grigoriev I.V."/>
            <person name="Lindberg D.R."/>
            <person name="Seaver E.C."/>
            <person name="Weisblat D.A."/>
            <person name="Putnam N.H."/>
            <person name="Rokhsar D.S."/>
        </authorList>
    </citation>
    <scope>NUCLEOTIDE SEQUENCE</scope>
    <source>
        <strain evidence="8 10">I ESC-2004</strain>
    </source>
</reference>
<protein>
    <submittedName>
        <fullName evidence="8 9">Uncharacterized protein</fullName>
    </submittedName>
</protein>
<dbReference type="GO" id="GO:0005813">
    <property type="term" value="C:centrosome"/>
    <property type="evidence" value="ECO:0007669"/>
    <property type="project" value="UniProtKB-SubCell"/>
</dbReference>